<accession>A0ABD0R273</accession>
<evidence type="ECO:0000256" key="4">
    <source>
        <dbReference type="ARBA" id="ARBA00023136"/>
    </source>
</evidence>
<dbReference type="EMBL" id="JAMKFB020000006">
    <property type="protein sequence ID" value="KAL0191761.1"/>
    <property type="molecule type" value="Genomic_DNA"/>
</dbReference>
<dbReference type="GO" id="GO:0016020">
    <property type="term" value="C:membrane"/>
    <property type="evidence" value="ECO:0007669"/>
    <property type="project" value="UniProtKB-SubCell"/>
</dbReference>
<keyword evidence="3 5" id="KW-1133">Transmembrane helix</keyword>
<evidence type="ECO:0000313" key="6">
    <source>
        <dbReference type="EMBL" id="KAL0191761.1"/>
    </source>
</evidence>
<dbReference type="AlphaFoldDB" id="A0ABD0R273"/>
<dbReference type="PANTHER" id="PTHR11827:SF54">
    <property type="entry name" value="SOLUTE CARRIER FAMILY 12 MEMBER 5"/>
    <property type="match status" value="1"/>
</dbReference>
<feature type="non-terminal residue" evidence="6">
    <location>
        <position position="52"/>
    </location>
</feature>
<gene>
    <name evidence="6" type="ORF">M9458_014459</name>
</gene>
<keyword evidence="2 5" id="KW-0812">Transmembrane</keyword>
<comment type="caution">
    <text evidence="6">The sequence shown here is derived from an EMBL/GenBank/DDBJ whole genome shotgun (WGS) entry which is preliminary data.</text>
</comment>
<comment type="subcellular location">
    <subcellularLocation>
        <location evidence="1">Membrane</location>
        <topology evidence="1">Multi-pass membrane protein</topology>
    </subcellularLocation>
</comment>
<dbReference type="Proteomes" id="UP001529510">
    <property type="component" value="Unassembled WGS sequence"/>
</dbReference>
<feature type="transmembrane region" description="Helical" evidence="5">
    <location>
        <begin position="20"/>
        <end position="44"/>
    </location>
</feature>
<proteinExistence type="predicted"/>
<reference evidence="6 7" key="1">
    <citation type="submission" date="2024-05" db="EMBL/GenBank/DDBJ databases">
        <title>Genome sequencing and assembly of Indian major carp, Cirrhinus mrigala (Hamilton, 1822).</title>
        <authorList>
            <person name="Mohindra V."/>
            <person name="Chowdhury L.M."/>
            <person name="Lal K."/>
            <person name="Jena J.K."/>
        </authorList>
    </citation>
    <scope>NUCLEOTIDE SEQUENCE [LARGE SCALE GENOMIC DNA]</scope>
    <source>
        <strain evidence="6">CM1030</strain>
        <tissue evidence="6">Blood</tissue>
    </source>
</reference>
<evidence type="ECO:0000256" key="5">
    <source>
        <dbReference type="SAM" id="Phobius"/>
    </source>
</evidence>
<dbReference type="InterPro" id="IPR004842">
    <property type="entry name" value="SLC12A_fam"/>
</dbReference>
<evidence type="ECO:0000256" key="3">
    <source>
        <dbReference type="ARBA" id="ARBA00022989"/>
    </source>
</evidence>
<protein>
    <submittedName>
        <fullName evidence="6">Uncharacterized protein</fullName>
    </submittedName>
</protein>
<organism evidence="6 7">
    <name type="scientific">Cirrhinus mrigala</name>
    <name type="common">Mrigala</name>
    <dbReference type="NCBI Taxonomy" id="683832"/>
    <lineage>
        <taxon>Eukaryota</taxon>
        <taxon>Metazoa</taxon>
        <taxon>Chordata</taxon>
        <taxon>Craniata</taxon>
        <taxon>Vertebrata</taxon>
        <taxon>Euteleostomi</taxon>
        <taxon>Actinopterygii</taxon>
        <taxon>Neopterygii</taxon>
        <taxon>Teleostei</taxon>
        <taxon>Ostariophysi</taxon>
        <taxon>Cypriniformes</taxon>
        <taxon>Cyprinidae</taxon>
        <taxon>Labeoninae</taxon>
        <taxon>Labeonini</taxon>
        <taxon>Cirrhinus</taxon>
    </lineage>
</organism>
<keyword evidence="4 5" id="KW-0472">Membrane</keyword>
<evidence type="ECO:0000313" key="7">
    <source>
        <dbReference type="Proteomes" id="UP001529510"/>
    </source>
</evidence>
<keyword evidence="7" id="KW-1185">Reference proteome</keyword>
<evidence type="ECO:0000256" key="2">
    <source>
        <dbReference type="ARBA" id="ARBA00022692"/>
    </source>
</evidence>
<name>A0ABD0R273_CIRMR</name>
<dbReference type="PANTHER" id="PTHR11827">
    <property type="entry name" value="SOLUTE CARRIER FAMILY 12, CATION COTRANSPORTERS"/>
    <property type="match status" value="1"/>
</dbReference>
<sequence>MGTLMGVYLPCLQNILGVILFLRMTWMVGIGGVIEAFIIVLMCCSTVSHTPC</sequence>
<evidence type="ECO:0000256" key="1">
    <source>
        <dbReference type="ARBA" id="ARBA00004141"/>
    </source>
</evidence>